<gene>
    <name evidence="2" type="ORF">DRP44_04750</name>
</gene>
<protein>
    <recommendedName>
        <fullName evidence="4">Lysine exporter LysO family protein</fullName>
    </recommendedName>
</protein>
<name>A0A660S852_UNCT6</name>
<comment type="caution">
    <text evidence="2">The sequence shown here is derived from an EMBL/GenBank/DDBJ whole genome shotgun (WGS) entry which is preliminary data.</text>
</comment>
<evidence type="ECO:0000256" key="1">
    <source>
        <dbReference type="SAM" id="Phobius"/>
    </source>
</evidence>
<reference evidence="2 3" key="1">
    <citation type="submission" date="2018-06" db="EMBL/GenBank/DDBJ databases">
        <title>Extensive metabolic versatility and redundancy in microbially diverse, dynamic hydrothermal sediments.</title>
        <authorList>
            <person name="Dombrowski N."/>
            <person name="Teske A."/>
            <person name="Baker B.J."/>
        </authorList>
    </citation>
    <scope>NUCLEOTIDE SEQUENCE [LARGE SCALE GENOMIC DNA]</scope>
    <source>
        <strain evidence="2">B35_G9</strain>
    </source>
</reference>
<dbReference type="AlphaFoldDB" id="A0A660S852"/>
<evidence type="ECO:0000313" key="3">
    <source>
        <dbReference type="Proteomes" id="UP000282321"/>
    </source>
</evidence>
<feature type="transmembrane region" description="Helical" evidence="1">
    <location>
        <begin position="174"/>
        <end position="197"/>
    </location>
</feature>
<keyword evidence="1" id="KW-0812">Transmembrane</keyword>
<organism evidence="2 3">
    <name type="scientific">candidate division TA06 bacterium</name>
    <dbReference type="NCBI Taxonomy" id="2250710"/>
    <lineage>
        <taxon>Bacteria</taxon>
        <taxon>Bacteria division TA06</taxon>
    </lineage>
</organism>
<evidence type="ECO:0000313" key="2">
    <source>
        <dbReference type="EMBL" id="RKX66152.1"/>
    </source>
</evidence>
<sequence length="198" mass="21788">MKNSLYISLFFVGGVIFGKFFHFTLPFEKHIEEYILYLLMFLIGITIGGDKQALRFLRRINFKILLLPFAVIVGSIAGALFVALFYGNTSFRDAIALGSGVGYYSLASVYIARLRTNLLGTEALLINIFREIFTLLATPFLVKFFGRESPIASGGATSMDTTLPVINKFSGSSYSIPAIVSGTTLTILVPLVITLIYL</sequence>
<proteinExistence type="predicted"/>
<keyword evidence="1" id="KW-0472">Membrane</keyword>
<dbReference type="InterPro" id="IPR005642">
    <property type="entry name" value="LysO"/>
</dbReference>
<dbReference type="PANTHER" id="PTHR35804">
    <property type="entry name" value="LYSINE EXPORTER LYSO"/>
    <property type="match status" value="1"/>
</dbReference>
<feature type="transmembrane region" description="Helical" evidence="1">
    <location>
        <begin position="5"/>
        <end position="22"/>
    </location>
</feature>
<dbReference type="Proteomes" id="UP000282321">
    <property type="component" value="Unassembled WGS sequence"/>
</dbReference>
<feature type="transmembrane region" description="Helical" evidence="1">
    <location>
        <begin position="94"/>
        <end position="112"/>
    </location>
</feature>
<feature type="transmembrane region" description="Helical" evidence="1">
    <location>
        <begin position="65"/>
        <end position="88"/>
    </location>
</feature>
<dbReference type="GO" id="GO:0005886">
    <property type="term" value="C:plasma membrane"/>
    <property type="evidence" value="ECO:0007669"/>
    <property type="project" value="TreeGrafter"/>
</dbReference>
<dbReference type="Pfam" id="PF03956">
    <property type="entry name" value="Lys_export"/>
    <property type="match status" value="1"/>
</dbReference>
<keyword evidence="1" id="KW-1133">Transmembrane helix</keyword>
<dbReference type="EMBL" id="QNBC01000054">
    <property type="protein sequence ID" value="RKX66152.1"/>
    <property type="molecule type" value="Genomic_DNA"/>
</dbReference>
<dbReference type="GO" id="GO:0015661">
    <property type="term" value="F:L-lysine efflux transmembrane transporter activity"/>
    <property type="evidence" value="ECO:0007669"/>
    <property type="project" value="InterPro"/>
</dbReference>
<feature type="transmembrane region" description="Helical" evidence="1">
    <location>
        <begin position="34"/>
        <end position="53"/>
    </location>
</feature>
<accession>A0A660S852</accession>
<feature type="transmembrane region" description="Helical" evidence="1">
    <location>
        <begin position="124"/>
        <end position="142"/>
    </location>
</feature>
<evidence type="ECO:0008006" key="4">
    <source>
        <dbReference type="Google" id="ProtNLM"/>
    </source>
</evidence>
<dbReference type="PANTHER" id="PTHR35804:SF1">
    <property type="entry name" value="LYSINE EXPORTER LYSO"/>
    <property type="match status" value="1"/>
</dbReference>